<evidence type="ECO:0000313" key="3">
    <source>
        <dbReference type="Proteomes" id="UP000196082"/>
    </source>
</evidence>
<evidence type="ECO:0000313" key="2">
    <source>
        <dbReference type="EMBL" id="OUM30020.1"/>
    </source>
</evidence>
<reference evidence="2 3" key="1">
    <citation type="submission" date="2017-05" db="EMBL/GenBank/DDBJ databases">
        <title>Whole genome sequence of Pseudomonas putida isolate 1312 commercialized as a biostimulant.</title>
        <authorList>
            <person name="Crovadore J."/>
            <person name="Blanc P."/>
            <person name="Chablais R."/>
            <person name="Cochard B."/>
            <person name="Grizard D."/>
            <person name="Lefort F."/>
        </authorList>
    </citation>
    <scope>NUCLEOTIDE SEQUENCE [LARGE SCALE GENOMIC DNA]</scope>
    <source>
        <strain evidence="2 3">1312</strain>
    </source>
</reference>
<dbReference type="EMBL" id="NFSB01000081">
    <property type="protein sequence ID" value="OUM30020.1"/>
    <property type="molecule type" value="Genomic_DNA"/>
</dbReference>
<dbReference type="RefSeq" id="WP_086977046.1">
    <property type="nucleotide sequence ID" value="NZ_NFSB01000081.1"/>
</dbReference>
<comment type="caution">
    <text evidence="2">The sequence shown here is derived from an EMBL/GenBank/DDBJ whole genome shotgun (WGS) entry which is preliminary data.</text>
</comment>
<name>A0A1Y3L1M0_PSEPU</name>
<dbReference type="Gene3D" id="2.180.10.10">
    <property type="entry name" value="RHS repeat-associated core"/>
    <property type="match status" value="1"/>
</dbReference>
<evidence type="ECO:0008006" key="4">
    <source>
        <dbReference type="Google" id="ProtNLM"/>
    </source>
</evidence>
<gene>
    <name evidence="2" type="ORF">B8W72_18095</name>
</gene>
<proteinExistence type="predicted"/>
<feature type="region of interest" description="Disordered" evidence="1">
    <location>
        <begin position="303"/>
        <end position="324"/>
    </location>
</feature>
<accession>A0A1Y3L1M0</accession>
<dbReference type="Proteomes" id="UP000196082">
    <property type="component" value="Unassembled WGS sequence"/>
</dbReference>
<evidence type="ECO:0000256" key="1">
    <source>
        <dbReference type="SAM" id="MobiDB-lite"/>
    </source>
</evidence>
<protein>
    <recommendedName>
        <fullName evidence="4">RHS repeat-associated core domain-containing protein</fullName>
    </recommendedName>
</protein>
<dbReference type="InterPro" id="IPR022385">
    <property type="entry name" value="Rhs_assc_core"/>
</dbReference>
<dbReference type="SUPFAM" id="SSF56399">
    <property type="entry name" value="ADP-ribosylation"/>
    <property type="match status" value="1"/>
</dbReference>
<sequence length="324" mass="35673">MRKSSNSSLLFYQGKKLVTVEQASHQRTVFRSIDVPLAEKLSGDGAVTRLMATEVKGSVLRLVGKYYQQEHVFSAYGHNASKISSNALLGFNAEHFQVEAGIYLLGNGYRAYSPHLRRFISPDSWSPFLAGGLNTYAYVECDPVNFTDPTGHIRLFAKTKTFQGNARPVNGGHIYLAKHPEHKNQKAITAVYHGTKGALTGTRGPILPPTFVQSIKKKAGLNSSEFDIHIIACYSGDPVNGQSSFIESVAELTGRRAYGYSGTVNTSEKNFPSSNGDTYYDTIIRTKLSPFARSNSDFNYRPVFADPQHSIRDPESKHAAQGKP</sequence>
<dbReference type="NCBIfam" id="TIGR03696">
    <property type="entry name" value="Rhs_assc_core"/>
    <property type="match status" value="1"/>
</dbReference>
<dbReference type="AlphaFoldDB" id="A0A1Y3L1M0"/>
<organism evidence="2 3">
    <name type="scientific">Pseudomonas putida</name>
    <name type="common">Arthrobacter siderocapsulatus</name>
    <dbReference type="NCBI Taxonomy" id="303"/>
    <lineage>
        <taxon>Bacteria</taxon>
        <taxon>Pseudomonadati</taxon>
        <taxon>Pseudomonadota</taxon>
        <taxon>Gammaproteobacteria</taxon>
        <taxon>Pseudomonadales</taxon>
        <taxon>Pseudomonadaceae</taxon>
        <taxon>Pseudomonas</taxon>
    </lineage>
</organism>
<feature type="compositionally biased region" description="Basic and acidic residues" evidence="1">
    <location>
        <begin position="309"/>
        <end position="318"/>
    </location>
</feature>